<dbReference type="EMBL" id="JAHBAY010000010">
    <property type="protein sequence ID" value="MBT0771883.1"/>
    <property type="molecule type" value="Genomic_DNA"/>
</dbReference>
<dbReference type="Proteomes" id="UP001197247">
    <property type="component" value="Unassembled WGS sequence"/>
</dbReference>
<dbReference type="PANTHER" id="PTHR42305:SF1">
    <property type="entry name" value="MEMBRANE PROTEIN RV1733C-RELATED"/>
    <property type="match status" value="1"/>
</dbReference>
<keyword evidence="1" id="KW-0812">Transmembrane</keyword>
<keyword evidence="1" id="KW-1133">Transmembrane helix</keyword>
<name>A0ABS5TPA7_9ACTN</name>
<evidence type="ECO:0000256" key="1">
    <source>
        <dbReference type="SAM" id="Phobius"/>
    </source>
</evidence>
<accession>A0ABS5TPA7</accession>
<comment type="caution">
    <text evidence="2">The sequence shown here is derived from an EMBL/GenBank/DDBJ whole genome shotgun (WGS) entry which is preliminary data.</text>
</comment>
<evidence type="ECO:0000313" key="3">
    <source>
        <dbReference type="Proteomes" id="UP001197247"/>
    </source>
</evidence>
<gene>
    <name evidence="2" type="ORF">KIH74_23275</name>
</gene>
<reference evidence="2 3" key="1">
    <citation type="submission" date="2021-05" db="EMBL/GenBank/DDBJ databases">
        <title>Kineosporia and Streptomyces sp. nov. two new marine actinobacteria isolated from Coral.</title>
        <authorList>
            <person name="Buangrab K."/>
            <person name="Sutthacheep M."/>
            <person name="Yeemin T."/>
            <person name="Harunari E."/>
            <person name="Igarashi Y."/>
            <person name="Kanchanasin P."/>
            <person name="Tanasupawat S."/>
            <person name="Phongsopitanun W."/>
        </authorList>
    </citation>
    <scope>NUCLEOTIDE SEQUENCE [LARGE SCALE GENOMIC DNA]</scope>
    <source>
        <strain evidence="2 3">J2-2</strain>
    </source>
</reference>
<dbReference type="PANTHER" id="PTHR42305">
    <property type="entry name" value="MEMBRANE PROTEIN RV1733C-RELATED"/>
    <property type="match status" value="1"/>
</dbReference>
<keyword evidence="3" id="KW-1185">Reference proteome</keyword>
<evidence type="ECO:0008006" key="4">
    <source>
        <dbReference type="Google" id="ProtNLM"/>
    </source>
</evidence>
<keyword evidence="1" id="KW-0472">Membrane</keyword>
<feature type="transmembrane region" description="Helical" evidence="1">
    <location>
        <begin position="137"/>
        <end position="157"/>
    </location>
</feature>
<sequence>MAVRPGFGRQRNPLRRRSDRAQAMSALAAVLLLVAVVPVAVALSVGTWRHYSAVSENEQATRHLVSATVTTSDPETKLARSHLATLSWSYPDQVRHTGQIAVTQTTETGDLVPIWVTDSGQMVSAPMTTLNVWLDTLGLGLGLTFAAGLIGLVWYRLSRLWLDHRRTHALDTEWRRFNELRSEGFRDTRG</sequence>
<dbReference type="InterPro" id="IPR039708">
    <property type="entry name" value="MT1774/Rv1733c-like"/>
</dbReference>
<protein>
    <recommendedName>
        <fullName evidence="4">Transmembrane protein</fullName>
    </recommendedName>
</protein>
<organism evidence="2 3">
    <name type="scientific">Kineosporia corallincola</name>
    <dbReference type="NCBI Taxonomy" id="2835133"/>
    <lineage>
        <taxon>Bacteria</taxon>
        <taxon>Bacillati</taxon>
        <taxon>Actinomycetota</taxon>
        <taxon>Actinomycetes</taxon>
        <taxon>Kineosporiales</taxon>
        <taxon>Kineosporiaceae</taxon>
        <taxon>Kineosporia</taxon>
    </lineage>
</organism>
<dbReference type="RefSeq" id="WP_214158249.1">
    <property type="nucleotide sequence ID" value="NZ_JAHBAY010000010.1"/>
</dbReference>
<evidence type="ECO:0000313" key="2">
    <source>
        <dbReference type="EMBL" id="MBT0771883.1"/>
    </source>
</evidence>
<proteinExistence type="predicted"/>